<evidence type="ECO:0000313" key="1">
    <source>
        <dbReference type="EMBL" id="KXK27038.1"/>
    </source>
</evidence>
<proteinExistence type="predicted"/>
<reference evidence="1 2" key="1">
    <citation type="submission" date="2015-02" db="EMBL/GenBank/DDBJ databases">
        <title>Improved understanding of the partial-nitritation anammox process through 23 genomes representing the majority of the microbial community.</title>
        <authorList>
            <person name="Speth D.R."/>
            <person name="In T Zandt M."/>
            <person name="Guerrero Cruz S."/>
            <person name="Jetten M.S."/>
            <person name="Dutilh B.E."/>
        </authorList>
    </citation>
    <scope>NUCLEOTIDE SEQUENCE [LARGE SCALE GENOMIC DNA]</scope>
    <source>
        <strain evidence="1">OLB20</strain>
    </source>
</reference>
<protein>
    <submittedName>
        <fullName evidence="1">Uncharacterized protein</fullName>
    </submittedName>
</protein>
<name>A0A136LZG3_9BACT</name>
<gene>
    <name evidence="1" type="ORF">TR69_WS6001001064</name>
</gene>
<accession>A0A136LZG3</accession>
<dbReference type="EMBL" id="JYNZ01000003">
    <property type="protein sequence ID" value="KXK27038.1"/>
    <property type="molecule type" value="Genomic_DNA"/>
</dbReference>
<dbReference type="AlphaFoldDB" id="A0A136LZG3"/>
<organism evidence="1 2">
    <name type="scientific">candidate division WS6 bacterium OLB20</name>
    <dbReference type="NCBI Taxonomy" id="1617426"/>
    <lineage>
        <taxon>Bacteria</taxon>
        <taxon>Candidatus Dojkabacteria</taxon>
    </lineage>
</organism>
<dbReference type="Proteomes" id="UP000070457">
    <property type="component" value="Unassembled WGS sequence"/>
</dbReference>
<evidence type="ECO:0000313" key="2">
    <source>
        <dbReference type="Proteomes" id="UP000070457"/>
    </source>
</evidence>
<dbReference type="STRING" id="1617426.TR69_WS6001001064"/>
<comment type="caution">
    <text evidence="1">The sequence shown here is derived from an EMBL/GenBank/DDBJ whole genome shotgun (WGS) entry which is preliminary data.</text>
</comment>
<sequence>MNQNYIHHFKLYESFVSHLLWIIREDSNETRIEEVLKALYSFQTHISIIFIVEKVELTDKLYEFFYAFDNIDYPGHIVDRIKKGEYDHLIQESSSTDDDNSTQH</sequence>